<keyword evidence="4" id="KW-1185">Reference proteome</keyword>
<dbReference type="Pfam" id="PF00753">
    <property type="entry name" value="Lactamase_B"/>
    <property type="match status" value="1"/>
</dbReference>
<dbReference type="SMART" id="SM00849">
    <property type="entry name" value="Lactamase_B"/>
    <property type="match status" value="1"/>
</dbReference>
<dbReference type="SUPFAM" id="SSF56281">
    <property type="entry name" value="Metallo-hydrolase/oxidoreductase"/>
    <property type="match status" value="1"/>
</dbReference>
<comment type="caution">
    <text evidence="3">The sequence shown here is derived from an EMBL/GenBank/DDBJ whole genome shotgun (WGS) entry which is preliminary data.</text>
</comment>
<dbReference type="Gene3D" id="3.60.15.10">
    <property type="entry name" value="Ribonuclease Z/Hydroxyacylglutathione hydrolase-like"/>
    <property type="match status" value="1"/>
</dbReference>
<reference evidence="3 4" key="1">
    <citation type="submission" date="2023-10" db="EMBL/GenBank/DDBJ databases">
        <title>Virgibacillus halophilus 5B73C genome.</title>
        <authorList>
            <person name="Miliotis G."/>
            <person name="Sengupta P."/>
            <person name="Hameed A."/>
            <person name="Chuvochina M."/>
            <person name="Mcdonagh F."/>
            <person name="Simpson A.C."/>
            <person name="Singh N.K."/>
            <person name="Rekha P.D."/>
            <person name="Raman K."/>
            <person name="Hugenholtz P."/>
            <person name="Venkateswaran K."/>
        </authorList>
    </citation>
    <scope>NUCLEOTIDE SEQUENCE [LARGE SCALE GENOMIC DNA]</scope>
    <source>
        <strain evidence="3 4">5B73C</strain>
    </source>
</reference>
<dbReference type="EMBL" id="JAWDIP010000003">
    <property type="protein sequence ID" value="MDY0393374.1"/>
    <property type="molecule type" value="Genomic_DNA"/>
</dbReference>
<dbReference type="CDD" id="cd07731">
    <property type="entry name" value="ComA-like_MBL-fold"/>
    <property type="match status" value="1"/>
</dbReference>
<sequence>MRYHSKLWKILLSVMVVLSVLVLPNGSQAAAKNMTVHFIDVGQGDSTLIHTPDGKNILIDAGKKQAGPTVVKYLKKKKVKTIDVLIATHPDSDHIGGLPKVIQSLKVKNVYAPKVSHTTKTYKDFLNAVKKKKLKIKTAKVNVKLPVKSVKAVFVGPVKTYPKSDTNDWSAVLKVTYKKNTFLLTGDAQDRAEKDMMKKGQKLNANVLKVGHHGSKGSTSTAFLKKVKPAYGVISVGKNSYGHPTKETLNRLKKAKVKVYRTDKSGNIVATANGSTIKFNVKAASASTPSKKSAKKKAATYKMTATLNNTRPKQYSTVKLNVKGLPKGTKYKAVFHYKTKDTVYQGKIGKTLLVKISRASTSYRVNVNVSAKYKSKTYKAKTSFLPK</sequence>
<feature type="chain" id="PRO_5045568328" evidence="1">
    <location>
        <begin position="30"/>
        <end position="387"/>
    </location>
</feature>
<protein>
    <submittedName>
        <fullName evidence="3">ComEC/Rec2 family competence protein</fullName>
    </submittedName>
</protein>
<dbReference type="InterPro" id="IPR036866">
    <property type="entry name" value="RibonucZ/Hydroxyglut_hydro"/>
</dbReference>
<keyword evidence="1" id="KW-0732">Signal</keyword>
<organism evidence="3 4">
    <name type="scientific">Tigheibacillus halophilus</name>
    <dbReference type="NCBI Taxonomy" id="361280"/>
    <lineage>
        <taxon>Bacteria</taxon>
        <taxon>Bacillati</taxon>
        <taxon>Bacillota</taxon>
        <taxon>Bacilli</taxon>
        <taxon>Bacillales</taxon>
        <taxon>Bacillaceae</taxon>
        <taxon>Tigheibacillus</taxon>
    </lineage>
</organism>
<dbReference type="PANTHER" id="PTHR30619:SF7">
    <property type="entry name" value="BETA-LACTAMASE DOMAIN PROTEIN"/>
    <property type="match status" value="1"/>
</dbReference>
<evidence type="ECO:0000313" key="3">
    <source>
        <dbReference type="EMBL" id="MDY0393374.1"/>
    </source>
</evidence>
<dbReference type="InterPro" id="IPR052159">
    <property type="entry name" value="Competence_DNA_uptake"/>
</dbReference>
<gene>
    <name evidence="3" type="ORF">RWE15_01710</name>
</gene>
<evidence type="ECO:0000313" key="4">
    <source>
        <dbReference type="Proteomes" id="UP001281447"/>
    </source>
</evidence>
<dbReference type="PANTHER" id="PTHR30619">
    <property type="entry name" value="DNA INTERNALIZATION/COMPETENCE PROTEIN COMEC/REC2"/>
    <property type="match status" value="1"/>
</dbReference>
<evidence type="ECO:0000256" key="1">
    <source>
        <dbReference type="SAM" id="SignalP"/>
    </source>
</evidence>
<feature type="domain" description="Metallo-beta-lactamase" evidence="2">
    <location>
        <begin position="43"/>
        <end position="238"/>
    </location>
</feature>
<name>A0ABU5C233_9BACI</name>
<accession>A0ABU5C233</accession>
<feature type="signal peptide" evidence="1">
    <location>
        <begin position="1"/>
        <end position="29"/>
    </location>
</feature>
<dbReference type="InterPro" id="IPR035681">
    <property type="entry name" value="ComA-like_MBL"/>
</dbReference>
<dbReference type="Proteomes" id="UP001281447">
    <property type="component" value="Unassembled WGS sequence"/>
</dbReference>
<dbReference type="InterPro" id="IPR001279">
    <property type="entry name" value="Metallo-B-lactamas"/>
</dbReference>
<evidence type="ECO:0000259" key="2">
    <source>
        <dbReference type="SMART" id="SM00849"/>
    </source>
</evidence>
<proteinExistence type="predicted"/>